<proteinExistence type="predicted"/>
<sequence length="93" mass="9428">MFGLVLLAAGVGLAFRLRGRTPMAQTTRGLWVILTGLAVGWGLGLAIGTVPRLASGDTDELLDPAVFLSGLGAIFGAGVGLAVVIGLLTRPKD</sequence>
<name>A0A2T0UK72_9MICO</name>
<protein>
    <submittedName>
        <fullName evidence="2">Uncharacterized protein</fullName>
    </submittedName>
</protein>
<keyword evidence="1" id="KW-0472">Membrane</keyword>
<feature type="transmembrane region" description="Helical" evidence="1">
    <location>
        <begin position="65"/>
        <end position="88"/>
    </location>
</feature>
<feature type="transmembrane region" description="Helical" evidence="1">
    <location>
        <begin position="29"/>
        <end position="53"/>
    </location>
</feature>
<evidence type="ECO:0000313" key="3">
    <source>
        <dbReference type="Proteomes" id="UP000237822"/>
    </source>
</evidence>
<keyword evidence="1" id="KW-1133">Transmembrane helix</keyword>
<evidence type="ECO:0000313" key="2">
    <source>
        <dbReference type="EMBL" id="PRY58227.1"/>
    </source>
</evidence>
<evidence type="ECO:0000256" key="1">
    <source>
        <dbReference type="SAM" id="Phobius"/>
    </source>
</evidence>
<dbReference type="AlphaFoldDB" id="A0A2T0UK72"/>
<gene>
    <name evidence="2" type="ORF">BCF74_11244</name>
</gene>
<comment type="caution">
    <text evidence="2">The sequence shown here is derived from an EMBL/GenBank/DDBJ whole genome shotgun (WGS) entry which is preliminary data.</text>
</comment>
<keyword evidence="1" id="KW-0812">Transmembrane</keyword>
<accession>A0A2T0UK72</accession>
<dbReference type="EMBL" id="PVTI01000012">
    <property type="protein sequence ID" value="PRY58227.1"/>
    <property type="molecule type" value="Genomic_DNA"/>
</dbReference>
<reference evidence="2 3" key="1">
    <citation type="submission" date="2018-03" db="EMBL/GenBank/DDBJ databases">
        <title>Genomic Encyclopedia of Archaeal and Bacterial Type Strains, Phase II (KMG-II): from individual species to whole genera.</title>
        <authorList>
            <person name="Goeker M."/>
        </authorList>
    </citation>
    <scope>NUCLEOTIDE SEQUENCE [LARGE SCALE GENOMIC DNA]</scope>
    <source>
        <strain evidence="2 3">ATCC BAA-1496</strain>
    </source>
</reference>
<dbReference type="Proteomes" id="UP000237822">
    <property type="component" value="Unassembled WGS sequence"/>
</dbReference>
<keyword evidence="3" id="KW-1185">Reference proteome</keyword>
<organism evidence="2 3">
    <name type="scientific">Knoellia remsis</name>
    <dbReference type="NCBI Taxonomy" id="407159"/>
    <lineage>
        <taxon>Bacteria</taxon>
        <taxon>Bacillati</taxon>
        <taxon>Actinomycetota</taxon>
        <taxon>Actinomycetes</taxon>
        <taxon>Micrococcales</taxon>
        <taxon>Intrasporangiaceae</taxon>
        <taxon>Knoellia</taxon>
    </lineage>
</organism>